<gene>
    <name evidence="8" type="ORF">L9G74_10770</name>
</gene>
<evidence type="ECO:0000256" key="2">
    <source>
        <dbReference type="ARBA" id="ARBA00022475"/>
    </source>
</evidence>
<organism evidence="8 9">
    <name type="scientific">Shewanella electrica</name>
    <dbReference type="NCBI Taxonomy" id="515560"/>
    <lineage>
        <taxon>Bacteria</taxon>
        <taxon>Pseudomonadati</taxon>
        <taxon>Pseudomonadota</taxon>
        <taxon>Gammaproteobacteria</taxon>
        <taxon>Alteromonadales</taxon>
        <taxon>Shewanellaceae</taxon>
        <taxon>Shewanella</taxon>
    </lineage>
</organism>
<feature type="domain" description="Mce/MlaD" evidence="7">
    <location>
        <begin position="279"/>
        <end position="363"/>
    </location>
</feature>
<dbReference type="PANTHER" id="PTHR30462">
    <property type="entry name" value="INTERMEMBRANE TRANSPORT PROTEIN PQIB-RELATED"/>
    <property type="match status" value="1"/>
</dbReference>
<evidence type="ECO:0000313" key="8">
    <source>
        <dbReference type="EMBL" id="MCS4556925.1"/>
    </source>
</evidence>
<sequence>MMTTPEQPKVVRKKLFSPVWLLPIIALALGAWLGIKSIRESGIDVRVHFPSATGIDVSKTLVRYKGLNVGKVVDISIDDQLKGVNVDLVLDYRAGNLLKDSTKFWLVTPKATITGVEGLDALFSGNYIGMLPGDGDYRDHFEAERESPAIVPSEDGLVVELKADKLGSLDVGSPIFYRQIPVGNIVSYHLDEKHHIQLKGFVQHQYAHLVKQDSRFWNVSGVRVDASLAGIKVDTESIASILAGGVSFSSPDASKEAESEQLYQLYNNEKEAHGGASFLLTAKSADGIKIGTDVVFRDLPVGEVEELRLTEDGVAIHVRMDTPYSELIGGTAEFWTEGAQLSLSKISHPERLISGNVIRFSPGTGAAQTEYPLLSSAPELDGNPLKLTLHADNNPGAAVGAEIRYRNVTIGQVTGVNLAKDFSQVNVEVEIEAPFKNLVTQGSDFIVQPPVQVNASLDGIEIKGTDVGNLTKGRIDLRPGNGAALTADATLPIYESAEQAQLAQQQAQQLTWQLYSSSVAVNPGSDVYYKKMKIGQVAGVKWQAEQDQFAISLAIEHTYQSLLNERSIFWPTEALTIDGGLGGVNVAVAPLSGILKGGISLGLLDESASDNHLLYASKSLAERQSVPFTLQLPVNSAMKAGADIRYLGNSVGTIAQVHLADDLQSLRASAYIDGRFADQLLRSDSQYRIEDAELSLRGVKNATAVLTGPFISVTPGKQTTRADSFAVQAADDGIDNGNPLQLSLVRAELGSIKQGTGIFYRGILIGKVAQYQLADSGDHVVINAIIAERYRHLINASSRFFDLSGIKVDAGIFSGVQIDAGSVETILTGGIGVATEHPATAAEQLPQQFELADKPEEKWLSWSPTL</sequence>
<dbReference type="InterPro" id="IPR003399">
    <property type="entry name" value="Mce/MlaD"/>
</dbReference>
<evidence type="ECO:0000256" key="1">
    <source>
        <dbReference type="ARBA" id="ARBA00004533"/>
    </source>
</evidence>
<dbReference type="PANTHER" id="PTHR30462:SF0">
    <property type="entry name" value="INTERMEMBRANE TRANSPORT PROTEIN YEBT"/>
    <property type="match status" value="1"/>
</dbReference>
<evidence type="ECO:0000256" key="4">
    <source>
        <dbReference type="ARBA" id="ARBA00022692"/>
    </source>
</evidence>
<evidence type="ECO:0000313" key="9">
    <source>
        <dbReference type="Proteomes" id="UP001201549"/>
    </source>
</evidence>
<feature type="domain" description="Mce/MlaD" evidence="7">
    <location>
        <begin position="626"/>
        <end position="716"/>
    </location>
</feature>
<evidence type="ECO:0000256" key="3">
    <source>
        <dbReference type="ARBA" id="ARBA00022519"/>
    </source>
</evidence>
<keyword evidence="3" id="KW-0997">Cell inner membrane</keyword>
<name>A0ABT2FKS0_9GAMM</name>
<comment type="subcellular location">
    <subcellularLocation>
        <location evidence="1">Cell inner membrane</location>
    </subcellularLocation>
</comment>
<evidence type="ECO:0000259" key="7">
    <source>
        <dbReference type="Pfam" id="PF02470"/>
    </source>
</evidence>
<accession>A0ABT2FKS0</accession>
<reference evidence="9" key="1">
    <citation type="submission" date="2023-07" db="EMBL/GenBank/DDBJ databases">
        <title>Shewanella mangrovi sp. nov., an acetaldehyde- degrading bacterium isolated from mangrove sediment.</title>
        <authorList>
            <person name="Liu Y."/>
        </authorList>
    </citation>
    <scope>NUCLEOTIDE SEQUENCE [LARGE SCALE GENOMIC DNA]</scope>
    <source>
        <strain evidence="9">C32</strain>
    </source>
</reference>
<feature type="domain" description="Mce/MlaD" evidence="7">
    <location>
        <begin position="157"/>
        <end position="215"/>
    </location>
</feature>
<feature type="domain" description="Mce/MlaD" evidence="7">
    <location>
        <begin position="385"/>
        <end position="447"/>
    </location>
</feature>
<evidence type="ECO:0000256" key="6">
    <source>
        <dbReference type="ARBA" id="ARBA00023136"/>
    </source>
</evidence>
<keyword evidence="6" id="KW-0472">Membrane</keyword>
<evidence type="ECO:0000256" key="5">
    <source>
        <dbReference type="ARBA" id="ARBA00022989"/>
    </source>
</evidence>
<keyword evidence="4" id="KW-0812">Transmembrane</keyword>
<feature type="domain" description="Mce/MlaD" evidence="7">
    <location>
        <begin position="42"/>
        <end position="133"/>
    </location>
</feature>
<keyword evidence="9" id="KW-1185">Reference proteome</keyword>
<proteinExistence type="predicted"/>
<comment type="caution">
    <text evidence="8">The sequence shown here is derived from an EMBL/GenBank/DDBJ whole genome shotgun (WGS) entry which is preliminary data.</text>
</comment>
<keyword evidence="2" id="KW-1003">Cell membrane</keyword>
<dbReference type="Pfam" id="PF02470">
    <property type="entry name" value="MlaD"/>
    <property type="match status" value="6"/>
</dbReference>
<feature type="domain" description="Mce/MlaD" evidence="7">
    <location>
        <begin position="747"/>
        <end position="799"/>
    </location>
</feature>
<keyword evidence="5" id="KW-1133">Transmembrane helix</keyword>
<dbReference type="InterPro" id="IPR051800">
    <property type="entry name" value="PqiA-PqiB_transport"/>
</dbReference>
<dbReference type="Proteomes" id="UP001201549">
    <property type="component" value="Unassembled WGS sequence"/>
</dbReference>
<protein>
    <submittedName>
        <fullName evidence="8">MlaD family protein</fullName>
    </submittedName>
</protein>
<dbReference type="EMBL" id="JAKOGG010000006">
    <property type="protein sequence ID" value="MCS4556925.1"/>
    <property type="molecule type" value="Genomic_DNA"/>
</dbReference>